<dbReference type="InterPro" id="IPR020841">
    <property type="entry name" value="PKS_Beta-ketoAc_synthase_dom"/>
</dbReference>
<dbReference type="SUPFAM" id="SSF53901">
    <property type="entry name" value="Thiolase-like"/>
    <property type="match status" value="1"/>
</dbReference>
<proteinExistence type="predicted"/>
<keyword evidence="1" id="KW-0808">Transferase</keyword>
<dbReference type="Pfam" id="PF02801">
    <property type="entry name" value="Ketoacyl-synt_C"/>
    <property type="match status" value="1"/>
</dbReference>
<comment type="caution">
    <text evidence="3">The sequence shown here is derived from an EMBL/GenBank/DDBJ whole genome shotgun (WGS) entry which is preliminary data.</text>
</comment>
<dbReference type="GO" id="GO:0004315">
    <property type="term" value="F:3-oxoacyl-[acyl-carrier-protein] synthase activity"/>
    <property type="evidence" value="ECO:0007669"/>
    <property type="project" value="TreeGrafter"/>
</dbReference>
<dbReference type="InterPro" id="IPR016039">
    <property type="entry name" value="Thiolase-like"/>
</dbReference>
<name>X0XJP2_9ZZZZ</name>
<dbReference type="AlphaFoldDB" id="X0XJP2"/>
<dbReference type="GO" id="GO:0006633">
    <property type="term" value="P:fatty acid biosynthetic process"/>
    <property type="evidence" value="ECO:0007669"/>
    <property type="project" value="TreeGrafter"/>
</dbReference>
<evidence type="ECO:0000256" key="1">
    <source>
        <dbReference type="ARBA" id="ARBA00022679"/>
    </source>
</evidence>
<gene>
    <name evidence="3" type="ORF">S01H1_84646</name>
</gene>
<organism evidence="3">
    <name type="scientific">marine sediment metagenome</name>
    <dbReference type="NCBI Taxonomy" id="412755"/>
    <lineage>
        <taxon>unclassified sequences</taxon>
        <taxon>metagenomes</taxon>
        <taxon>ecological metagenomes</taxon>
    </lineage>
</organism>
<protein>
    <recommendedName>
        <fullName evidence="2">Ketosynthase family 3 (KS3) domain-containing protein</fullName>
    </recommendedName>
</protein>
<dbReference type="EMBL" id="BARS01057851">
    <property type="protein sequence ID" value="GAG43395.1"/>
    <property type="molecule type" value="Genomic_DNA"/>
</dbReference>
<feature type="non-terminal residue" evidence="3">
    <location>
        <position position="1"/>
    </location>
</feature>
<dbReference type="PROSITE" id="PS52004">
    <property type="entry name" value="KS3_2"/>
    <property type="match status" value="1"/>
</dbReference>
<dbReference type="PANTHER" id="PTHR11712">
    <property type="entry name" value="POLYKETIDE SYNTHASE-RELATED"/>
    <property type="match status" value="1"/>
</dbReference>
<dbReference type="Gene3D" id="3.40.47.10">
    <property type="match status" value="1"/>
</dbReference>
<accession>X0XJP2</accession>
<reference evidence="3" key="1">
    <citation type="journal article" date="2014" name="Front. Microbiol.">
        <title>High frequency of phylogenetically diverse reductive dehalogenase-homologous genes in deep subseafloor sedimentary metagenomes.</title>
        <authorList>
            <person name="Kawai M."/>
            <person name="Futagami T."/>
            <person name="Toyoda A."/>
            <person name="Takaki Y."/>
            <person name="Nishi S."/>
            <person name="Hori S."/>
            <person name="Arai W."/>
            <person name="Tsubouchi T."/>
            <person name="Morono Y."/>
            <person name="Uchiyama I."/>
            <person name="Ito T."/>
            <person name="Fujiyama A."/>
            <person name="Inagaki F."/>
            <person name="Takami H."/>
        </authorList>
    </citation>
    <scope>NUCLEOTIDE SEQUENCE</scope>
    <source>
        <strain evidence="3">Expedition CK06-06</strain>
    </source>
</reference>
<dbReference type="PANTHER" id="PTHR11712:SF336">
    <property type="entry name" value="3-OXOACYL-[ACYL-CARRIER-PROTEIN] SYNTHASE, MITOCHONDRIAL"/>
    <property type="match status" value="1"/>
</dbReference>
<dbReference type="InterPro" id="IPR000794">
    <property type="entry name" value="Beta-ketoacyl_synthase"/>
</dbReference>
<dbReference type="GO" id="GO:0005829">
    <property type="term" value="C:cytosol"/>
    <property type="evidence" value="ECO:0007669"/>
    <property type="project" value="TreeGrafter"/>
</dbReference>
<evidence type="ECO:0000313" key="3">
    <source>
        <dbReference type="EMBL" id="GAG43395.1"/>
    </source>
</evidence>
<feature type="domain" description="Ketosynthase family 3 (KS3)" evidence="2">
    <location>
        <begin position="1"/>
        <end position="94"/>
    </location>
</feature>
<dbReference type="InterPro" id="IPR014031">
    <property type="entry name" value="Ketoacyl_synth_C"/>
</dbReference>
<evidence type="ECO:0000259" key="2">
    <source>
        <dbReference type="PROSITE" id="PS52004"/>
    </source>
</evidence>
<sequence>AIKSLFGDYAYQLPISSTKSMIGHLLGASGAVEGIACVKTITDGIIHATINYEVPDPDCDLDYVPNVARRKEVKAVLSNSFGFGGQNACLVFKKFEE</sequence>